<dbReference type="InterPro" id="IPR013471">
    <property type="entry name" value="RNase_Z/BN"/>
</dbReference>
<dbReference type="Gene3D" id="3.60.15.10">
    <property type="entry name" value="Ribonuclease Z/Hydroxyacylglutathione hydrolase-like"/>
    <property type="match status" value="1"/>
</dbReference>
<organism evidence="9 10">
    <name type="scientific">Lunatimonas lonarensis</name>
    <dbReference type="NCBI Taxonomy" id="1232681"/>
    <lineage>
        <taxon>Bacteria</taxon>
        <taxon>Pseudomonadati</taxon>
        <taxon>Bacteroidota</taxon>
        <taxon>Cytophagia</taxon>
        <taxon>Cytophagales</taxon>
        <taxon>Cyclobacteriaceae</taxon>
    </lineage>
</organism>
<keyword evidence="2 8" id="KW-0819">tRNA processing</keyword>
<comment type="similarity">
    <text evidence="8">Belongs to the RNase Z family.</text>
</comment>
<evidence type="ECO:0000256" key="8">
    <source>
        <dbReference type="HAMAP-Rule" id="MF_01818"/>
    </source>
</evidence>
<dbReference type="CDD" id="cd07717">
    <property type="entry name" value="RNaseZ_ZiPD-like_MBL-fold"/>
    <property type="match status" value="1"/>
</dbReference>
<dbReference type="Proteomes" id="UP000013909">
    <property type="component" value="Unassembled WGS sequence"/>
</dbReference>
<evidence type="ECO:0000256" key="7">
    <source>
        <dbReference type="ARBA" id="ARBA00022833"/>
    </source>
</evidence>
<proteinExistence type="inferred from homology"/>
<keyword evidence="7 8" id="KW-0862">Zinc</keyword>
<keyword evidence="10" id="KW-1185">Reference proteome</keyword>
<dbReference type="NCBIfam" id="NF000801">
    <property type="entry name" value="PRK00055.1-3"/>
    <property type="match status" value="1"/>
</dbReference>
<dbReference type="PATRIC" id="fig|1288963.3.peg.3535"/>
<feature type="binding site" evidence="8">
    <location>
        <position position="109"/>
    </location>
    <ligand>
        <name>Zn(2+)</name>
        <dbReference type="ChEBI" id="CHEBI:29105"/>
        <label>1</label>
        <note>catalytic</note>
    </ligand>
</feature>
<keyword evidence="3 8" id="KW-0540">Nuclease</keyword>
<dbReference type="AlphaFoldDB" id="R7ZPB3"/>
<dbReference type="Pfam" id="PF23023">
    <property type="entry name" value="Anti-Pycsar_Apyc1"/>
    <property type="match status" value="1"/>
</dbReference>
<feature type="binding site" evidence="8">
    <location>
        <position position="33"/>
    </location>
    <ligand>
        <name>Zn(2+)</name>
        <dbReference type="ChEBI" id="CHEBI:29105"/>
        <label>2</label>
        <note>catalytic</note>
    </ligand>
</feature>
<evidence type="ECO:0000313" key="9">
    <source>
        <dbReference type="EMBL" id="EON75956.1"/>
    </source>
</evidence>
<reference evidence="9 10" key="1">
    <citation type="submission" date="2013-02" db="EMBL/GenBank/DDBJ databases">
        <title>A novel strain isolated from Lonar lake, Maharashtra, India.</title>
        <authorList>
            <person name="Singh A."/>
        </authorList>
    </citation>
    <scope>NUCLEOTIDE SEQUENCE [LARGE SCALE GENOMIC DNA]</scope>
    <source>
        <strain evidence="9 10">AK24</strain>
    </source>
</reference>
<protein>
    <recommendedName>
        <fullName evidence="8">Ribonuclease Z</fullName>
        <shortName evidence="8">RNase Z</shortName>
        <ecNumber evidence="8">3.1.26.11</ecNumber>
    </recommendedName>
    <alternativeName>
        <fullName evidence="8">tRNA 3 endonuclease</fullName>
    </alternativeName>
    <alternativeName>
        <fullName evidence="8">tRNase Z</fullName>
    </alternativeName>
</protein>
<dbReference type="EMBL" id="AQHR01000091">
    <property type="protein sequence ID" value="EON75956.1"/>
    <property type="molecule type" value="Genomic_DNA"/>
</dbReference>
<dbReference type="GO" id="GO:0042781">
    <property type="term" value="F:3'-tRNA processing endoribonuclease activity"/>
    <property type="evidence" value="ECO:0007669"/>
    <property type="project" value="UniProtKB-UniRule"/>
</dbReference>
<dbReference type="InterPro" id="IPR036866">
    <property type="entry name" value="RibonucZ/Hydroxyglut_hydro"/>
</dbReference>
<dbReference type="PANTHER" id="PTHR46018">
    <property type="entry name" value="ZINC PHOSPHODIESTERASE ELAC PROTEIN 1"/>
    <property type="match status" value="1"/>
</dbReference>
<dbReference type="GO" id="GO:0008270">
    <property type="term" value="F:zinc ion binding"/>
    <property type="evidence" value="ECO:0007669"/>
    <property type="project" value="UniProtKB-UniRule"/>
</dbReference>
<evidence type="ECO:0000256" key="6">
    <source>
        <dbReference type="ARBA" id="ARBA00022801"/>
    </source>
</evidence>
<feature type="active site" description="Proton acceptor" evidence="8">
    <location>
        <position position="33"/>
    </location>
</feature>
<feature type="binding site" evidence="8">
    <location>
        <position position="238"/>
    </location>
    <ligand>
        <name>Zn(2+)</name>
        <dbReference type="ChEBI" id="CHEBI:29105"/>
        <label>2</label>
        <note>catalytic</note>
    </ligand>
</feature>
<dbReference type="SUPFAM" id="SSF56281">
    <property type="entry name" value="Metallo-hydrolase/oxidoreductase"/>
    <property type="match status" value="1"/>
</dbReference>
<keyword evidence="4 8" id="KW-0479">Metal-binding</keyword>
<dbReference type="EC" id="3.1.26.11" evidence="8"/>
<feature type="binding site" evidence="8">
    <location>
        <position position="31"/>
    </location>
    <ligand>
        <name>Zn(2+)</name>
        <dbReference type="ChEBI" id="CHEBI:29105"/>
        <label>1</label>
        <note>catalytic</note>
    </ligand>
</feature>
<accession>R7ZPB3</accession>
<keyword evidence="5 8" id="KW-0255">Endonuclease</keyword>
<feature type="binding site" evidence="8">
    <location>
        <position position="34"/>
    </location>
    <ligand>
        <name>Zn(2+)</name>
        <dbReference type="ChEBI" id="CHEBI:29105"/>
        <label>2</label>
        <note>catalytic</note>
    </ligand>
</feature>
<gene>
    <name evidence="8" type="primary">rnz</name>
    <name evidence="9" type="ORF">ADIS_3544</name>
</gene>
<comment type="catalytic activity">
    <reaction evidence="8">
        <text>Endonucleolytic cleavage of RNA, removing extra 3' nucleotides from tRNA precursor, generating 3' termini of tRNAs. A 3'-hydroxy group is left at the tRNA terminus and a 5'-phosphoryl group is left at the trailer molecule.</text>
        <dbReference type="EC" id="3.1.26.11"/>
    </reaction>
</comment>
<evidence type="ECO:0000256" key="4">
    <source>
        <dbReference type="ARBA" id="ARBA00022723"/>
    </source>
</evidence>
<dbReference type="PANTHER" id="PTHR46018:SF2">
    <property type="entry name" value="ZINC PHOSPHODIESTERASE ELAC PROTEIN 1"/>
    <property type="match status" value="1"/>
</dbReference>
<evidence type="ECO:0000313" key="10">
    <source>
        <dbReference type="Proteomes" id="UP000013909"/>
    </source>
</evidence>
<evidence type="ECO:0000256" key="2">
    <source>
        <dbReference type="ARBA" id="ARBA00022694"/>
    </source>
</evidence>
<feature type="binding site" evidence="8">
    <location>
        <position position="29"/>
    </location>
    <ligand>
        <name>Zn(2+)</name>
        <dbReference type="ChEBI" id="CHEBI:29105"/>
        <label>1</label>
        <note>catalytic</note>
    </ligand>
</feature>
<keyword evidence="6 8" id="KW-0378">Hydrolase</keyword>
<comment type="subunit">
    <text evidence="1 8">Homodimer.</text>
</comment>
<sequence>MVDCGEGTQHQLRRFHVKSSKIDHVFISHLHGDHYLGLMGMISTFHLNNRKSPLHIFGPPGLDEIITQHLKYSHTQLKFPLFFTRTTTEGKNLLLELENLRIYSFPLKHRIPCTAFTFEEKYRQQKLIKEKIVGGGMAVEEIQSLLQGRDVINTDGSIKYRASEYIKEPVLPRKYAFCSDTVFDPSLVSLVNGVDLLYHESTFMEADKDRAKLTLHSTAEEAATIAKNAQVKELLLGHFSVRYIDLYPLLWEAKAVFEATHLSEEGKTYAIK</sequence>
<comment type="function">
    <text evidence="8">Zinc phosphodiesterase, which displays some tRNA 3'-processing endonuclease activity. Probably involved in tRNA maturation, by removing a 3'-trailer from precursor tRNA.</text>
</comment>
<evidence type="ECO:0000256" key="5">
    <source>
        <dbReference type="ARBA" id="ARBA00022759"/>
    </source>
</evidence>
<dbReference type="STRING" id="1232681.ADIS_3544"/>
<comment type="cofactor">
    <cofactor evidence="8">
        <name>Zn(2+)</name>
        <dbReference type="ChEBI" id="CHEBI:29105"/>
    </cofactor>
    <text evidence="8">Binds 2 Zn(2+) ions.</text>
</comment>
<comment type="caution">
    <text evidence="9">The sequence shown here is derived from an EMBL/GenBank/DDBJ whole genome shotgun (WGS) entry which is preliminary data.</text>
</comment>
<name>R7ZPB3_9BACT</name>
<feature type="binding site" evidence="8">
    <location>
        <position position="180"/>
    </location>
    <ligand>
        <name>Zn(2+)</name>
        <dbReference type="ChEBI" id="CHEBI:29105"/>
        <label>1</label>
        <note>catalytic</note>
    </ligand>
</feature>
<evidence type="ECO:0000256" key="1">
    <source>
        <dbReference type="ARBA" id="ARBA00011738"/>
    </source>
</evidence>
<evidence type="ECO:0000256" key="3">
    <source>
        <dbReference type="ARBA" id="ARBA00022722"/>
    </source>
</evidence>
<feature type="binding site" evidence="8">
    <location>
        <position position="180"/>
    </location>
    <ligand>
        <name>Zn(2+)</name>
        <dbReference type="ChEBI" id="CHEBI:29105"/>
        <label>2</label>
        <note>catalytic</note>
    </ligand>
</feature>
<dbReference type="HAMAP" id="MF_01818">
    <property type="entry name" value="RNase_Z_BN"/>
    <property type="match status" value="1"/>
</dbReference>